<dbReference type="AlphaFoldDB" id="A0A239GQE0"/>
<reference evidence="2 3" key="1">
    <citation type="submission" date="2017-06" db="EMBL/GenBank/DDBJ databases">
        <authorList>
            <person name="Kim H.J."/>
            <person name="Triplett B.A."/>
        </authorList>
    </citation>
    <scope>NUCLEOTIDE SEQUENCE [LARGE SCALE GENOMIC DNA]</scope>
    <source>
        <strain evidence="2 3">DSM 18704</strain>
    </source>
</reference>
<evidence type="ECO:0000313" key="3">
    <source>
        <dbReference type="Proteomes" id="UP000198356"/>
    </source>
</evidence>
<evidence type="ECO:0000256" key="1">
    <source>
        <dbReference type="ARBA" id="ARBA00006018"/>
    </source>
</evidence>
<name>A0A239GQE0_9BACT</name>
<dbReference type="GO" id="GO:1902670">
    <property type="term" value="F:carbon dioxide binding"/>
    <property type="evidence" value="ECO:0007669"/>
    <property type="project" value="TreeGrafter"/>
</dbReference>
<dbReference type="EMBL" id="FZOU01000002">
    <property type="protein sequence ID" value="SNS71042.1"/>
    <property type="molecule type" value="Genomic_DNA"/>
</dbReference>
<dbReference type="PANTHER" id="PTHR35177">
    <property type="entry name" value="HYDROGENASE MATURATION FACTOR HYBG"/>
    <property type="match status" value="1"/>
</dbReference>
<dbReference type="RefSeq" id="WP_089407564.1">
    <property type="nucleotide sequence ID" value="NZ_FZOU01000002.1"/>
</dbReference>
<keyword evidence="3" id="KW-1185">Reference proteome</keyword>
<dbReference type="GO" id="GO:0051604">
    <property type="term" value="P:protein maturation"/>
    <property type="evidence" value="ECO:0007669"/>
    <property type="project" value="TreeGrafter"/>
</dbReference>
<dbReference type="PRINTS" id="PR00445">
    <property type="entry name" value="HUPFHYPC"/>
</dbReference>
<dbReference type="GO" id="GO:0005506">
    <property type="term" value="F:iron ion binding"/>
    <property type="evidence" value="ECO:0007669"/>
    <property type="project" value="TreeGrafter"/>
</dbReference>
<dbReference type="Proteomes" id="UP000198356">
    <property type="component" value="Unassembled WGS sequence"/>
</dbReference>
<comment type="similarity">
    <text evidence="1">Belongs to the HupF/HypC family.</text>
</comment>
<dbReference type="OrthoDB" id="9806017at2"/>
<protein>
    <submittedName>
        <fullName evidence="2">Hydrogenase maturation protein HypC</fullName>
    </submittedName>
</protein>
<dbReference type="Gene3D" id="2.30.30.140">
    <property type="match status" value="1"/>
</dbReference>
<dbReference type="NCBIfam" id="TIGR00074">
    <property type="entry name" value="hypC_hupF"/>
    <property type="match status" value="1"/>
</dbReference>
<dbReference type="PANTHER" id="PTHR35177:SF2">
    <property type="entry name" value="HYDROGENASE MATURATION FACTOR HYBG"/>
    <property type="match status" value="1"/>
</dbReference>
<organism evidence="2 3">
    <name type="scientific">Granulicella rosea</name>
    <dbReference type="NCBI Taxonomy" id="474952"/>
    <lineage>
        <taxon>Bacteria</taxon>
        <taxon>Pseudomonadati</taxon>
        <taxon>Acidobacteriota</taxon>
        <taxon>Terriglobia</taxon>
        <taxon>Terriglobales</taxon>
        <taxon>Acidobacteriaceae</taxon>
        <taxon>Granulicella</taxon>
    </lineage>
</organism>
<dbReference type="InterPro" id="IPR019812">
    <property type="entry name" value="Hydgase_assmbl_chp_CS"/>
</dbReference>
<dbReference type="InterPro" id="IPR001109">
    <property type="entry name" value="Hydrogenase_HupF/HypC"/>
</dbReference>
<gene>
    <name evidence="2" type="ORF">SAMN05421770_10225</name>
</gene>
<sequence length="89" mass="10024">MCLAVPGKIVSIFVEEHLGLRRGKVDFGGIRKEVCLDYTPEAQVGDYVMVHVGFALSIVNEEEAQRVFDALRELDLLEDLEMQETGQTR</sequence>
<proteinExistence type="inferred from homology"/>
<dbReference type="Pfam" id="PF01455">
    <property type="entry name" value="HupF_HypC"/>
    <property type="match status" value="1"/>
</dbReference>
<evidence type="ECO:0000313" key="2">
    <source>
        <dbReference type="EMBL" id="SNS71042.1"/>
    </source>
</evidence>
<dbReference type="PROSITE" id="PS01097">
    <property type="entry name" value="HUPF_HYPC"/>
    <property type="match status" value="1"/>
</dbReference>
<dbReference type="FunFam" id="2.30.30.140:FF:000022">
    <property type="entry name" value="Hydrogenase assembly chaperone HybG"/>
    <property type="match status" value="1"/>
</dbReference>
<accession>A0A239GQE0</accession>
<dbReference type="SUPFAM" id="SSF159127">
    <property type="entry name" value="HupF/HypC-like"/>
    <property type="match status" value="1"/>
</dbReference>